<dbReference type="Proteomes" id="UP000198784">
    <property type="component" value="Unassembled WGS sequence"/>
</dbReference>
<proteinExistence type="predicted"/>
<dbReference type="RefSeq" id="WP_244527228.1">
    <property type="nucleotide sequence ID" value="NZ_FOWX01000001.1"/>
</dbReference>
<feature type="chain" id="PRO_5011572972" evidence="2">
    <location>
        <begin position="26"/>
        <end position="335"/>
    </location>
</feature>
<accession>A0A1I5KBG9</accession>
<feature type="signal peptide" evidence="2">
    <location>
        <begin position="1"/>
        <end position="25"/>
    </location>
</feature>
<reference evidence="4" key="1">
    <citation type="submission" date="2016-10" db="EMBL/GenBank/DDBJ databases">
        <authorList>
            <person name="Varghese N."/>
            <person name="Submissions S."/>
        </authorList>
    </citation>
    <scope>NUCLEOTIDE SEQUENCE [LARGE SCALE GENOMIC DNA]</scope>
    <source>
        <strain evidence="4">DSM 17834</strain>
    </source>
</reference>
<dbReference type="AlphaFoldDB" id="A0A1I5KBG9"/>
<gene>
    <name evidence="3" type="ORF">SAMN05216190_101147</name>
</gene>
<dbReference type="STRING" id="289003.SAMN05216190_101147"/>
<organism evidence="3 4">
    <name type="scientific">Pseudomonas borbori</name>
    <dbReference type="NCBI Taxonomy" id="289003"/>
    <lineage>
        <taxon>Bacteria</taxon>
        <taxon>Pseudomonadati</taxon>
        <taxon>Pseudomonadota</taxon>
        <taxon>Gammaproteobacteria</taxon>
        <taxon>Pseudomonadales</taxon>
        <taxon>Pseudomonadaceae</taxon>
        <taxon>Pseudomonas</taxon>
    </lineage>
</organism>
<evidence type="ECO:0000313" key="4">
    <source>
        <dbReference type="Proteomes" id="UP000198784"/>
    </source>
</evidence>
<dbReference type="Pfam" id="PF03480">
    <property type="entry name" value="DctP"/>
    <property type="match status" value="1"/>
</dbReference>
<dbReference type="NCBIfam" id="NF037995">
    <property type="entry name" value="TRAP_S1"/>
    <property type="match status" value="1"/>
</dbReference>
<name>A0A1I5KBG9_9PSED</name>
<dbReference type="InterPro" id="IPR038404">
    <property type="entry name" value="TRAP_DctP_sf"/>
</dbReference>
<evidence type="ECO:0000256" key="1">
    <source>
        <dbReference type="ARBA" id="ARBA00022729"/>
    </source>
</evidence>
<dbReference type="PANTHER" id="PTHR33376:SF4">
    <property type="entry name" value="SIALIC ACID-BINDING PERIPLASMIC PROTEIN SIAP"/>
    <property type="match status" value="1"/>
</dbReference>
<dbReference type="EMBL" id="FOWX01000001">
    <property type="protein sequence ID" value="SFO82422.1"/>
    <property type="molecule type" value="Genomic_DNA"/>
</dbReference>
<keyword evidence="1 2" id="KW-0732">Signal</keyword>
<protein>
    <submittedName>
        <fullName evidence="3">TRAP-type C4-dicarboxylate transport system, substrate-binding protein</fullName>
    </submittedName>
</protein>
<dbReference type="CDD" id="cd13602">
    <property type="entry name" value="PBP2_TRAP_BpDctp6_7"/>
    <property type="match status" value="1"/>
</dbReference>
<dbReference type="GO" id="GO:0055085">
    <property type="term" value="P:transmembrane transport"/>
    <property type="evidence" value="ECO:0007669"/>
    <property type="project" value="InterPro"/>
</dbReference>
<sequence>MRPSLYLQFPAVLASLVSSVTVAQAGEHWNMSAEQPTSNFITRIARDFARQVTRESKGELDIRVSPNSRLFKRAQVKAAVAREDIQLGDLFMSVLSEEDPLYALDSLPFLVTDYDQAKRLWQASRPAIEQRLLKDGVRLLYAVPWPPQSLYSNKPVTRMADFQGLKFRSYNPTSARMAELVGAVPTTIATEDVPQAFGSGEVQAMLTSSATGVDLRAWRFASHFYDIKAFIPKNITVVNEAAFQRLSVTAQQALLAAAQRAEMQGWELSWALNAYQIRTLRRRGLTVADEVPPAIRTGLDAIGRTLAWEWLGTAGAQGRQIVDQYREGSAKGQAE</sequence>
<evidence type="ECO:0000256" key="2">
    <source>
        <dbReference type="SAM" id="SignalP"/>
    </source>
</evidence>
<dbReference type="PANTHER" id="PTHR33376">
    <property type="match status" value="1"/>
</dbReference>
<keyword evidence="4" id="KW-1185">Reference proteome</keyword>
<evidence type="ECO:0000313" key="3">
    <source>
        <dbReference type="EMBL" id="SFO82422.1"/>
    </source>
</evidence>
<dbReference type="InterPro" id="IPR018389">
    <property type="entry name" value="DctP_fam"/>
</dbReference>
<dbReference type="Gene3D" id="3.40.190.170">
    <property type="entry name" value="Bacterial extracellular solute-binding protein, family 7"/>
    <property type="match status" value="1"/>
</dbReference>